<evidence type="ECO:0000256" key="2">
    <source>
        <dbReference type="ARBA" id="ARBA00022475"/>
    </source>
</evidence>
<dbReference type="EMBL" id="JABFCX010000001">
    <property type="protein sequence ID" value="NNU14750.1"/>
    <property type="molecule type" value="Genomic_DNA"/>
</dbReference>
<keyword evidence="4 7" id="KW-0808">Transferase</keyword>
<dbReference type="GO" id="GO:0016757">
    <property type="term" value="F:glycosyltransferase activity"/>
    <property type="evidence" value="ECO:0007669"/>
    <property type="project" value="UniProtKB-KW"/>
</dbReference>
<sequence>MPALDEEKALPRTIRNIAALDPQPDEVILVDGGSTDRTREIASEAGFKVIEQDPKGRARQINRGVAEAQGPLVMVLHADTMLPEDACKVVREVMEEPRTVLAGFTAILEGDRQTRWITSLHNWAKTWYAPLLFRPHLFFRGCRLLFGDHAMFFRKTDFEAVGGCDPEMMVMEEADLCVKMTALGRVRLIDRLVRTDDRRVAAWGGLKANLVYANVGIRWGFGARKRLGDKYPDVR</sequence>
<keyword evidence="2" id="KW-1003">Cell membrane</keyword>
<reference evidence="7 8" key="1">
    <citation type="submission" date="2020-05" db="EMBL/GenBank/DDBJ databases">
        <title>Parvularcula mediterraneae sp. nov., isolated from polypropylene straw from shallow seawater of the seashore of Laganas in Zakynthos island, Greece.</title>
        <authorList>
            <person name="Szabo I."/>
            <person name="Al-Omari J."/>
            <person name="Rado J."/>
            <person name="Szerdahelyi G.S."/>
        </authorList>
    </citation>
    <scope>NUCLEOTIDE SEQUENCE [LARGE SCALE GENOMIC DNA]</scope>
    <source>
        <strain evidence="7 8">ZS-1/3</strain>
    </source>
</reference>
<comment type="caution">
    <text evidence="7">The sequence shown here is derived from an EMBL/GenBank/DDBJ whole genome shotgun (WGS) entry which is preliminary data.</text>
</comment>
<dbReference type="GO" id="GO:0005886">
    <property type="term" value="C:plasma membrane"/>
    <property type="evidence" value="ECO:0007669"/>
    <property type="project" value="UniProtKB-SubCell"/>
</dbReference>
<proteinExistence type="predicted"/>
<dbReference type="Pfam" id="PF00535">
    <property type="entry name" value="Glycos_transf_2"/>
    <property type="match status" value="1"/>
</dbReference>
<keyword evidence="8" id="KW-1185">Reference proteome</keyword>
<dbReference type="PANTHER" id="PTHR43646:SF2">
    <property type="entry name" value="GLYCOSYLTRANSFERASE 2-LIKE DOMAIN-CONTAINING PROTEIN"/>
    <property type="match status" value="1"/>
</dbReference>
<feature type="domain" description="Glycosyltransferase 2-like" evidence="6">
    <location>
        <begin position="1"/>
        <end position="153"/>
    </location>
</feature>
<dbReference type="PANTHER" id="PTHR43646">
    <property type="entry name" value="GLYCOSYLTRANSFERASE"/>
    <property type="match status" value="1"/>
</dbReference>
<dbReference type="InterPro" id="IPR001173">
    <property type="entry name" value="Glyco_trans_2-like"/>
</dbReference>
<gene>
    <name evidence="7" type="ORF">HK107_00245</name>
</gene>
<evidence type="ECO:0000313" key="7">
    <source>
        <dbReference type="EMBL" id="NNU14750.1"/>
    </source>
</evidence>
<accession>A0A7Y3W3H0</accession>
<evidence type="ECO:0000313" key="8">
    <source>
        <dbReference type="Proteomes" id="UP000536835"/>
    </source>
</evidence>
<keyword evidence="3" id="KW-0328">Glycosyltransferase</keyword>
<evidence type="ECO:0000256" key="5">
    <source>
        <dbReference type="ARBA" id="ARBA00023136"/>
    </source>
</evidence>
<comment type="subcellular location">
    <subcellularLocation>
        <location evidence="1">Cell membrane</location>
    </subcellularLocation>
</comment>
<name>A0A7Y3W3H0_9PROT</name>
<evidence type="ECO:0000256" key="4">
    <source>
        <dbReference type="ARBA" id="ARBA00022679"/>
    </source>
</evidence>
<dbReference type="Gene3D" id="3.90.550.10">
    <property type="entry name" value="Spore Coat Polysaccharide Biosynthesis Protein SpsA, Chain A"/>
    <property type="match status" value="1"/>
</dbReference>
<dbReference type="Proteomes" id="UP000536835">
    <property type="component" value="Unassembled WGS sequence"/>
</dbReference>
<organism evidence="7 8">
    <name type="scientific">Parvularcula mediterranea</name>
    <dbReference type="NCBI Taxonomy" id="2732508"/>
    <lineage>
        <taxon>Bacteria</taxon>
        <taxon>Pseudomonadati</taxon>
        <taxon>Pseudomonadota</taxon>
        <taxon>Alphaproteobacteria</taxon>
        <taxon>Parvularculales</taxon>
        <taxon>Parvularculaceae</taxon>
        <taxon>Parvularcula</taxon>
    </lineage>
</organism>
<protein>
    <submittedName>
        <fullName evidence="7">Glycosyltransferase</fullName>
    </submittedName>
</protein>
<evidence type="ECO:0000256" key="1">
    <source>
        <dbReference type="ARBA" id="ARBA00004236"/>
    </source>
</evidence>
<evidence type="ECO:0000256" key="3">
    <source>
        <dbReference type="ARBA" id="ARBA00022676"/>
    </source>
</evidence>
<dbReference type="SUPFAM" id="SSF53448">
    <property type="entry name" value="Nucleotide-diphospho-sugar transferases"/>
    <property type="match status" value="1"/>
</dbReference>
<evidence type="ECO:0000259" key="6">
    <source>
        <dbReference type="Pfam" id="PF00535"/>
    </source>
</evidence>
<dbReference type="AlphaFoldDB" id="A0A7Y3W3H0"/>
<keyword evidence="5" id="KW-0472">Membrane</keyword>
<dbReference type="InterPro" id="IPR029044">
    <property type="entry name" value="Nucleotide-diphossugar_trans"/>
</dbReference>